<organism evidence="2 3">
    <name type="scientific">Cohnella nanjingensis</name>
    <dbReference type="NCBI Taxonomy" id="1387779"/>
    <lineage>
        <taxon>Bacteria</taxon>
        <taxon>Bacillati</taxon>
        <taxon>Bacillota</taxon>
        <taxon>Bacilli</taxon>
        <taxon>Bacillales</taxon>
        <taxon>Paenibacillaceae</taxon>
        <taxon>Cohnella</taxon>
    </lineage>
</organism>
<evidence type="ECO:0000313" key="3">
    <source>
        <dbReference type="Proteomes" id="UP000547209"/>
    </source>
</evidence>
<dbReference type="Gene3D" id="3.40.50.720">
    <property type="entry name" value="NAD(P)-binding Rossmann-like Domain"/>
    <property type="match status" value="1"/>
</dbReference>
<sequence length="341" mass="37412">MKLLILGGTRFLGYHLVHAAVRSGHEVTIFHRGQTESGQLPAGVERLQGDRDGRLTALEGRRWDAVVDCSGYVPRIVRQSADLLRDAVDRYIFVSSISVYADLSRPGGSEDWPVARLADPETEEVSLHYGALKAACEETIEELLPGRTLVVRPGLIVGPQDPTDRFTYWPTRIRKSGEVLAPGHPDAGVQFIDVRDLAEWIVRMAERQRTGTFNATGPERRLSMGSFLEACNETLNGDARLVWMSDDALLAQEAGPWIEIPLWIPGEGETSDVAHMLAVNIDRALAEGLAFRPLADTIRDTAAWDASRSAEETRRAGLAPDRELQLLRAAGAEGSAAAEDR</sequence>
<accession>A0A7X0RZD0</accession>
<dbReference type="EMBL" id="JACJVP010000056">
    <property type="protein sequence ID" value="MBB6674854.1"/>
    <property type="molecule type" value="Genomic_DNA"/>
</dbReference>
<evidence type="ECO:0000259" key="1">
    <source>
        <dbReference type="Pfam" id="PF01370"/>
    </source>
</evidence>
<dbReference type="InterPro" id="IPR036291">
    <property type="entry name" value="NAD(P)-bd_dom_sf"/>
</dbReference>
<dbReference type="RefSeq" id="WP_185672717.1">
    <property type="nucleotide sequence ID" value="NZ_JACJVP010000056.1"/>
</dbReference>
<feature type="domain" description="NAD-dependent epimerase/dehydratase" evidence="1">
    <location>
        <begin position="4"/>
        <end position="211"/>
    </location>
</feature>
<dbReference type="SUPFAM" id="SSF51735">
    <property type="entry name" value="NAD(P)-binding Rossmann-fold domains"/>
    <property type="match status" value="1"/>
</dbReference>
<dbReference type="PANTHER" id="PTHR43245">
    <property type="entry name" value="BIFUNCTIONAL POLYMYXIN RESISTANCE PROTEIN ARNA"/>
    <property type="match status" value="1"/>
</dbReference>
<dbReference type="PANTHER" id="PTHR43245:SF13">
    <property type="entry name" value="UDP-D-APIOSE_UDP-D-XYLOSE SYNTHASE 2"/>
    <property type="match status" value="1"/>
</dbReference>
<reference evidence="2 3" key="1">
    <citation type="submission" date="2020-08" db="EMBL/GenBank/DDBJ databases">
        <title>Cohnella phylogeny.</title>
        <authorList>
            <person name="Dunlap C."/>
        </authorList>
    </citation>
    <scope>NUCLEOTIDE SEQUENCE [LARGE SCALE GENOMIC DNA]</scope>
    <source>
        <strain evidence="2 3">DSM 28246</strain>
    </source>
</reference>
<dbReference type="InterPro" id="IPR050177">
    <property type="entry name" value="Lipid_A_modif_metabolic_enz"/>
</dbReference>
<proteinExistence type="predicted"/>
<protein>
    <submittedName>
        <fullName evidence="2">NAD-dependent epimerase/dehydratase family protein</fullName>
    </submittedName>
</protein>
<gene>
    <name evidence="2" type="ORF">H7C19_29665</name>
</gene>
<dbReference type="Proteomes" id="UP000547209">
    <property type="component" value="Unassembled WGS sequence"/>
</dbReference>
<comment type="caution">
    <text evidence="2">The sequence shown here is derived from an EMBL/GenBank/DDBJ whole genome shotgun (WGS) entry which is preliminary data.</text>
</comment>
<dbReference type="Pfam" id="PF01370">
    <property type="entry name" value="Epimerase"/>
    <property type="match status" value="1"/>
</dbReference>
<dbReference type="InterPro" id="IPR001509">
    <property type="entry name" value="Epimerase_deHydtase"/>
</dbReference>
<name>A0A7X0RZD0_9BACL</name>
<dbReference type="AlphaFoldDB" id="A0A7X0RZD0"/>
<keyword evidence="3" id="KW-1185">Reference proteome</keyword>
<evidence type="ECO:0000313" key="2">
    <source>
        <dbReference type="EMBL" id="MBB6674854.1"/>
    </source>
</evidence>